<dbReference type="InterPro" id="IPR008969">
    <property type="entry name" value="CarboxyPept-like_regulatory"/>
</dbReference>
<sequence>MPHFLNKYLKLNFFTLTTLVLLVIGCASIQQPTGGPRDKEPPKVMKESPKNFTLNFKSKEINIEFDEYFKINNESKEFSMSPALEKTPYFKIRKKTLNIKFEDTLAANTTYTINFGRGLVDYNEGNVLKNYVYVFSTGNKIDSLSISGTVTNTLTKKPVLDATVFIIPISQDTIFGKKRASIFTTTDSSGNFNLRYLRQDTYRIYALKEEGGDRIYNSTNEEIAFLKDSIKLTKDTTAIKLELFKEEPKVFRITDRKIEKDARIMYIFNQKLEKPSIRILKPEELDKDKIVEFSTTHDTAHVWTKNMDFDSIQVAILDKDVPIDTTVIRKNSRDKYDREVKIADNFPSNKIKPGSELILSLSSPAGSIDPRKISLLQDSVPVSGLRIVKDTLSNRKYIFRYPWRTEKQYILKIDTNAIGGKFGGFNKPFTKQFTRDEEVNYGNLTLSVTVPDTSKQYILQLMNERDELVKMNILTKNETVHYTTYSLGKYHFRVIYDENRNNKWDTGDVSKKIQPEKVWNSNTEITLRANWDLEEKLSIPPPAD</sequence>
<feature type="domain" description="SbsA Ig-like" evidence="3">
    <location>
        <begin position="38"/>
        <end position="137"/>
    </location>
</feature>
<dbReference type="Gene3D" id="2.60.40.1120">
    <property type="entry name" value="Carboxypeptidase-like, regulatory domain"/>
    <property type="match status" value="1"/>
</dbReference>
<dbReference type="OrthoDB" id="9809989at2"/>
<organism evidence="4 5">
    <name type="scientific">Pararcticibacter amylolyticus</name>
    <dbReference type="NCBI Taxonomy" id="2173175"/>
    <lineage>
        <taxon>Bacteria</taxon>
        <taxon>Pseudomonadati</taxon>
        <taxon>Bacteroidota</taxon>
        <taxon>Sphingobacteriia</taxon>
        <taxon>Sphingobacteriales</taxon>
        <taxon>Sphingobacteriaceae</taxon>
        <taxon>Pararcticibacter</taxon>
    </lineage>
</organism>
<evidence type="ECO:0000313" key="4">
    <source>
        <dbReference type="EMBL" id="PWG82634.1"/>
    </source>
</evidence>
<evidence type="ECO:0000313" key="5">
    <source>
        <dbReference type="Proteomes" id="UP000245647"/>
    </source>
</evidence>
<feature type="signal peptide" evidence="2">
    <location>
        <begin position="1"/>
        <end position="29"/>
    </location>
</feature>
<dbReference type="Proteomes" id="UP000245647">
    <property type="component" value="Unassembled WGS sequence"/>
</dbReference>
<dbReference type="PROSITE" id="PS51257">
    <property type="entry name" value="PROKAR_LIPOPROTEIN"/>
    <property type="match status" value="1"/>
</dbReference>
<gene>
    <name evidence="4" type="ORF">DDR33_01880</name>
</gene>
<evidence type="ECO:0000259" key="3">
    <source>
        <dbReference type="Pfam" id="PF13205"/>
    </source>
</evidence>
<dbReference type="AlphaFoldDB" id="A0A2U2PMV8"/>
<accession>A0A2U2PMV8</accession>
<proteinExistence type="predicted"/>
<feature type="chain" id="PRO_5015570854" description="SbsA Ig-like domain-containing protein" evidence="2">
    <location>
        <begin position="30"/>
        <end position="544"/>
    </location>
</feature>
<dbReference type="SUPFAM" id="SSF49464">
    <property type="entry name" value="Carboxypeptidase regulatory domain-like"/>
    <property type="match status" value="1"/>
</dbReference>
<name>A0A2U2PMV8_9SPHI</name>
<dbReference type="RefSeq" id="WP_109414053.1">
    <property type="nucleotide sequence ID" value="NZ_QEAS01000001.1"/>
</dbReference>
<dbReference type="Pfam" id="PF13205">
    <property type="entry name" value="Big_5"/>
    <property type="match status" value="1"/>
</dbReference>
<reference evidence="4 5" key="1">
    <citation type="submission" date="2018-04" db="EMBL/GenBank/DDBJ databases">
        <title>Pedobacter chongqingensis sp. nov., isolated from a rottenly hemp rope.</title>
        <authorList>
            <person name="Cai Y."/>
        </authorList>
    </citation>
    <scope>NUCLEOTIDE SEQUENCE [LARGE SCALE GENOMIC DNA]</scope>
    <source>
        <strain evidence="4 5">FJ4-8</strain>
    </source>
</reference>
<dbReference type="EMBL" id="QEAS01000001">
    <property type="protein sequence ID" value="PWG82634.1"/>
    <property type="molecule type" value="Genomic_DNA"/>
</dbReference>
<keyword evidence="1 2" id="KW-0732">Signal</keyword>
<comment type="caution">
    <text evidence="4">The sequence shown here is derived from an EMBL/GenBank/DDBJ whole genome shotgun (WGS) entry which is preliminary data.</text>
</comment>
<protein>
    <recommendedName>
        <fullName evidence="3">SbsA Ig-like domain-containing protein</fullName>
    </recommendedName>
</protein>
<dbReference type="InterPro" id="IPR032812">
    <property type="entry name" value="SbsA_Ig"/>
</dbReference>
<evidence type="ECO:0000256" key="1">
    <source>
        <dbReference type="ARBA" id="ARBA00022729"/>
    </source>
</evidence>
<keyword evidence="5" id="KW-1185">Reference proteome</keyword>
<evidence type="ECO:0000256" key="2">
    <source>
        <dbReference type="SAM" id="SignalP"/>
    </source>
</evidence>